<dbReference type="InterPro" id="IPR012338">
    <property type="entry name" value="Beta-lactam/transpept-like"/>
</dbReference>
<feature type="signal peptide" evidence="1">
    <location>
        <begin position="1"/>
        <end position="18"/>
    </location>
</feature>
<dbReference type="InterPro" id="IPR001466">
    <property type="entry name" value="Beta-lactam-related"/>
</dbReference>
<evidence type="ECO:0000313" key="3">
    <source>
        <dbReference type="EMBL" id="BCY28116.1"/>
    </source>
</evidence>
<keyword evidence="1" id="KW-0732">Signal</keyword>
<dbReference type="Gene3D" id="3.40.710.10">
    <property type="entry name" value="DD-peptidase/beta-lactamase superfamily"/>
    <property type="match status" value="1"/>
</dbReference>
<dbReference type="PANTHER" id="PTHR46825">
    <property type="entry name" value="D-ALANYL-D-ALANINE-CARBOXYPEPTIDASE/ENDOPEPTIDASE AMPH"/>
    <property type="match status" value="1"/>
</dbReference>
<gene>
    <name evidence="3" type="ORF">KK2020170_09840</name>
</gene>
<dbReference type="EMBL" id="AP024749">
    <property type="protein sequence ID" value="BCY28116.1"/>
    <property type="molecule type" value="Genomic_DNA"/>
</dbReference>
<name>A0ABN6HUN6_9FLAO</name>
<dbReference type="GO" id="GO:0004180">
    <property type="term" value="F:carboxypeptidase activity"/>
    <property type="evidence" value="ECO:0007669"/>
    <property type="project" value="UniProtKB-KW"/>
</dbReference>
<evidence type="ECO:0000259" key="2">
    <source>
        <dbReference type="Pfam" id="PF00144"/>
    </source>
</evidence>
<dbReference type="Proteomes" id="UP000825258">
    <property type="component" value="Chromosome"/>
</dbReference>
<feature type="domain" description="Beta-lactamase-related" evidence="2">
    <location>
        <begin position="41"/>
        <end position="329"/>
    </location>
</feature>
<dbReference type="Pfam" id="PF00144">
    <property type="entry name" value="Beta-lactamase"/>
    <property type="match status" value="1"/>
</dbReference>
<dbReference type="SUPFAM" id="SSF56601">
    <property type="entry name" value="beta-lactamase/transpeptidase-like"/>
    <property type="match status" value="1"/>
</dbReference>
<feature type="chain" id="PRO_5046254989" evidence="1">
    <location>
        <begin position="19"/>
        <end position="435"/>
    </location>
</feature>
<keyword evidence="4" id="KW-1185">Reference proteome</keyword>
<keyword evidence="3" id="KW-0378">Hydrolase</keyword>
<accession>A0ABN6HUN6</accession>
<dbReference type="InterPro" id="IPR050491">
    <property type="entry name" value="AmpC-like"/>
</dbReference>
<dbReference type="RefSeq" id="WP_221259714.1">
    <property type="nucleotide sequence ID" value="NZ_AP024749.1"/>
</dbReference>
<sequence length="435" mass="49578">MKKLVLLLSVLFSTVIFSQDRFEKIDEYLNYLYENNKFMGSLCIREGENVVFNKAYGYTDVNKNIEADRTTKYKIGSITKTFTSVMILQLIEERKLRLDTKLKRYFPKVAKADSISISDLLYQRTGIPDYINHDSLTTAELSAPNLKEAIYKKIENYQLRFSPGSKFEYSNSNYYLLGGIIEKITGKSFGENLQDRIVKKAELLNTYYKPSNTDTSVKESYSFIYNGTNWEQMPEWKNEVAFAAGAIISTPADLTRFMSNLFEGNLLNKKSLEIMTTLKEGYGAGLLQAPFGDRKFFTHTGGIENFRSVVGYNIPEKMGIGLIVNGDNYSRNDIMIGVLSIYYKLPFPFPSFEKISRELIEKYSGTYSSDQLPMKISVFEKDGELLAQATGQTSFPLTLKDEKTFVFAGAGIEMVFEENAFTLKQGGMNFKFKKD</sequence>
<reference evidence="3 4" key="1">
    <citation type="submission" date="2021-06" db="EMBL/GenBank/DDBJ databases">
        <title>Whole genome sequences of Flavobacterium sp. KK2020170 and assembly.</title>
        <authorList>
            <person name="Kitahara K."/>
            <person name="Miyoshi S."/>
            <person name="Uesaka K."/>
        </authorList>
    </citation>
    <scope>NUCLEOTIDE SEQUENCE [LARGE SCALE GENOMIC DNA]</scope>
    <source>
        <strain evidence="3 4">KK2020170</strain>
    </source>
</reference>
<organism evidence="3 4">
    <name type="scientific">Flavobacterium okayamense</name>
    <dbReference type="NCBI Taxonomy" id="2830782"/>
    <lineage>
        <taxon>Bacteria</taxon>
        <taxon>Pseudomonadati</taxon>
        <taxon>Bacteroidota</taxon>
        <taxon>Flavobacteriia</taxon>
        <taxon>Flavobacteriales</taxon>
        <taxon>Flavobacteriaceae</taxon>
        <taxon>Flavobacterium</taxon>
    </lineage>
</organism>
<keyword evidence="3" id="KW-0645">Protease</keyword>
<proteinExistence type="predicted"/>
<protein>
    <submittedName>
        <fullName evidence="3">D-Ala-D-Ala carboxypeptidase</fullName>
    </submittedName>
</protein>
<keyword evidence="3" id="KW-0121">Carboxypeptidase</keyword>
<dbReference type="PANTHER" id="PTHR46825:SF9">
    <property type="entry name" value="BETA-LACTAMASE-RELATED DOMAIN-CONTAINING PROTEIN"/>
    <property type="match status" value="1"/>
</dbReference>
<evidence type="ECO:0000256" key="1">
    <source>
        <dbReference type="SAM" id="SignalP"/>
    </source>
</evidence>
<evidence type="ECO:0000313" key="4">
    <source>
        <dbReference type="Proteomes" id="UP000825258"/>
    </source>
</evidence>